<name>A0A919TPU9_9ACTN</name>
<evidence type="ECO:0000313" key="2">
    <source>
        <dbReference type="EMBL" id="GIF17616.1"/>
    </source>
</evidence>
<gene>
    <name evidence="2" type="ORF">Ate02nite_03460</name>
</gene>
<evidence type="ECO:0000259" key="1">
    <source>
        <dbReference type="Pfam" id="PF03551"/>
    </source>
</evidence>
<keyword evidence="3" id="KW-1185">Reference proteome</keyword>
<feature type="domain" description="Transcription regulator PadR N-terminal" evidence="1">
    <location>
        <begin position="15"/>
        <end position="89"/>
    </location>
</feature>
<dbReference type="Pfam" id="PF03551">
    <property type="entry name" value="PadR"/>
    <property type="match status" value="1"/>
</dbReference>
<protein>
    <submittedName>
        <fullName evidence="2">PadR family transcriptional regulator</fullName>
    </submittedName>
</protein>
<dbReference type="SUPFAM" id="SSF46785">
    <property type="entry name" value="Winged helix' DNA-binding domain"/>
    <property type="match status" value="1"/>
</dbReference>
<dbReference type="PANTHER" id="PTHR33169:SF14">
    <property type="entry name" value="TRANSCRIPTIONAL REGULATOR RV3488"/>
    <property type="match status" value="1"/>
</dbReference>
<dbReference type="InterPro" id="IPR052509">
    <property type="entry name" value="Metal_resp_DNA-bind_regulator"/>
</dbReference>
<sequence>MAKRRKVGNPMALGVLSAVAFRQMHPYEMAAALKGWGKERDLQIKWGSLYTVVGNLAKHGLIAEVESVRAGKRPERTVYRITEAGRAELIDWTRELLSTAEPESPRFRSGLSVLPVLSPDEVVTLLQQRLEAVGRAIEAATTTLAEEQVPRLFLIEVEYDRAMLRAEASWMRSLLDELESGTLPGQDDWRRFHETGTAPDEIIQLAEDAMRKT</sequence>
<dbReference type="PANTHER" id="PTHR33169">
    <property type="entry name" value="PADR-FAMILY TRANSCRIPTIONAL REGULATOR"/>
    <property type="match status" value="1"/>
</dbReference>
<dbReference type="Proteomes" id="UP000623608">
    <property type="component" value="Unassembled WGS sequence"/>
</dbReference>
<dbReference type="InterPro" id="IPR005149">
    <property type="entry name" value="Tscrpt_reg_PadR_N"/>
</dbReference>
<dbReference type="AlphaFoldDB" id="A0A919TPU9"/>
<dbReference type="InterPro" id="IPR036390">
    <property type="entry name" value="WH_DNA-bd_sf"/>
</dbReference>
<dbReference type="EMBL" id="BOMY01000002">
    <property type="protein sequence ID" value="GIF17616.1"/>
    <property type="molecule type" value="Genomic_DNA"/>
</dbReference>
<dbReference type="Gene3D" id="1.10.10.10">
    <property type="entry name" value="Winged helix-like DNA-binding domain superfamily/Winged helix DNA-binding domain"/>
    <property type="match status" value="1"/>
</dbReference>
<organism evidence="2 3">
    <name type="scientific">Paractinoplanes tereljensis</name>
    <dbReference type="NCBI Taxonomy" id="571912"/>
    <lineage>
        <taxon>Bacteria</taxon>
        <taxon>Bacillati</taxon>
        <taxon>Actinomycetota</taxon>
        <taxon>Actinomycetes</taxon>
        <taxon>Micromonosporales</taxon>
        <taxon>Micromonosporaceae</taxon>
        <taxon>Paractinoplanes</taxon>
    </lineage>
</organism>
<reference evidence="2" key="1">
    <citation type="submission" date="2021-01" db="EMBL/GenBank/DDBJ databases">
        <title>Whole genome shotgun sequence of Actinoplanes tereljensis NBRC 105297.</title>
        <authorList>
            <person name="Komaki H."/>
            <person name="Tamura T."/>
        </authorList>
    </citation>
    <scope>NUCLEOTIDE SEQUENCE</scope>
    <source>
        <strain evidence="2">NBRC 105297</strain>
    </source>
</reference>
<dbReference type="InterPro" id="IPR036388">
    <property type="entry name" value="WH-like_DNA-bd_sf"/>
</dbReference>
<evidence type="ECO:0000313" key="3">
    <source>
        <dbReference type="Proteomes" id="UP000623608"/>
    </source>
</evidence>
<proteinExistence type="predicted"/>
<accession>A0A919TPU9</accession>
<comment type="caution">
    <text evidence="2">The sequence shown here is derived from an EMBL/GenBank/DDBJ whole genome shotgun (WGS) entry which is preliminary data.</text>
</comment>